<proteinExistence type="predicted"/>
<dbReference type="OrthoDB" id="4223229at2"/>
<organism evidence="1 2">
    <name type="scientific">Saccharopolyspora hirsuta</name>
    <dbReference type="NCBI Taxonomy" id="1837"/>
    <lineage>
        <taxon>Bacteria</taxon>
        <taxon>Bacillati</taxon>
        <taxon>Actinomycetota</taxon>
        <taxon>Actinomycetes</taxon>
        <taxon>Pseudonocardiales</taxon>
        <taxon>Pseudonocardiaceae</taxon>
        <taxon>Saccharopolyspora</taxon>
    </lineage>
</organism>
<dbReference type="RefSeq" id="WP_150066438.1">
    <property type="nucleotide sequence ID" value="NZ_JBEPDJ010000002.1"/>
</dbReference>
<reference evidence="1 2" key="1">
    <citation type="submission" date="2019-09" db="EMBL/GenBank/DDBJ databases">
        <title>Draft genome sequence of the thermophilic Saccharopolyspora hirsuta VKM Ac-666T.</title>
        <authorList>
            <person name="Lobastova T.G."/>
            <person name="Fokina V."/>
            <person name="Bragin E.Y."/>
            <person name="Shtratnikova V.Y."/>
            <person name="Starodumova I.P."/>
            <person name="Tarlachkov S.V."/>
            <person name="Donova M.V."/>
        </authorList>
    </citation>
    <scope>NUCLEOTIDE SEQUENCE [LARGE SCALE GENOMIC DNA]</scope>
    <source>
        <strain evidence="1 2">VKM Ac-666</strain>
    </source>
</reference>
<gene>
    <name evidence="1" type="ORF">F1721_10695</name>
</gene>
<protein>
    <submittedName>
        <fullName evidence="1">Uncharacterized protein</fullName>
    </submittedName>
</protein>
<accession>A0A5M7BZY7</accession>
<keyword evidence="2" id="KW-1185">Reference proteome</keyword>
<evidence type="ECO:0000313" key="1">
    <source>
        <dbReference type="EMBL" id="KAA5835242.1"/>
    </source>
</evidence>
<dbReference type="EMBL" id="VWPH01000004">
    <property type="protein sequence ID" value="KAA5835242.1"/>
    <property type="molecule type" value="Genomic_DNA"/>
</dbReference>
<sequence>MMEELESSNSTLTIDPMLDEIVREIDSDAARRDIESSIKWILVNCRGSGLIEVCQYFGYRFRWAWMKEYLEVALNGFRQDGDLRRVRAYEVMLEAFEDDWEDVDFFPSLQ</sequence>
<evidence type="ECO:0000313" key="2">
    <source>
        <dbReference type="Proteomes" id="UP000323946"/>
    </source>
</evidence>
<dbReference type="AlphaFoldDB" id="A0A5M7BZY7"/>
<dbReference type="Proteomes" id="UP000323946">
    <property type="component" value="Unassembled WGS sequence"/>
</dbReference>
<comment type="caution">
    <text evidence="1">The sequence shown here is derived from an EMBL/GenBank/DDBJ whole genome shotgun (WGS) entry which is preliminary data.</text>
</comment>
<name>A0A5M7BZY7_SACHI</name>